<evidence type="ECO:0000313" key="1">
    <source>
        <dbReference type="EnsemblPlants" id="EMT11430"/>
    </source>
</evidence>
<accession>M8BCN3</accession>
<dbReference type="AlphaFoldDB" id="M8BCN3"/>
<evidence type="ECO:0008006" key="2">
    <source>
        <dbReference type="Google" id="ProtNLM"/>
    </source>
</evidence>
<sequence>MAAFRHLSACSFCMCLLLTVAFAGVPNPPTLPPGFHSRDDCYRTVTGVPSWCSGEFIRALFPGIQGFQITDYCCLLLTCVGESSCDSALRAVCRPPEADRPCGQ</sequence>
<organism evidence="1">
    <name type="scientific">Aegilops tauschii</name>
    <name type="common">Tausch's goatgrass</name>
    <name type="synonym">Aegilops squarrosa</name>
    <dbReference type="NCBI Taxonomy" id="37682"/>
    <lineage>
        <taxon>Eukaryota</taxon>
        <taxon>Viridiplantae</taxon>
        <taxon>Streptophyta</taxon>
        <taxon>Embryophyta</taxon>
        <taxon>Tracheophyta</taxon>
        <taxon>Spermatophyta</taxon>
        <taxon>Magnoliopsida</taxon>
        <taxon>Liliopsida</taxon>
        <taxon>Poales</taxon>
        <taxon>Poaceae</taxon>
        <taxon>BOP clade</taxon>
        <taxon>Pooideae</taxon>
        <taxon>Triticodae</taxon>
        <taxon>Triticeae</taxon>
        <taxon>Triticinae</taxon>
        <taxon>Aegilops</taxon>
    </lineage>
</organism>
<protein>
    <recommendedName>
        <fullName evidence="2">Prolamin-like domain-containing protein</fullName>
    </recommendedName>
</protein>
<name>M8BCN3_AEGTA</name>
<proteinExistence type="predicted"/>
<reference evidence="1" key="1">
    <citation type="submission" date="2015-06" db="UniProtKB">
        <authorList>
            <consortium name="EnsemblPlants"/>
        </authorList>
    </citation>
    <scope>IDENTIFICATION</scope>
</reference>
<dbReference type="EnsemblPlants" id="EMT11430">
    <property type="protein sequence ID" value="EMT11430"/>
    <property type="gene ID" value="F775_16637"/>
</dbReference>